<dbReference type="InterPro" id="IPR052710">
    <property type="entry name" value="CAAX_protease"/>
</dbReference>
<keyword evidence="3" id="KW-0482">Metalloprotease</keyword>
<dbReference type="GO" id="GO:0004175">
    <property type="term" value="F:endopeptidase activity"/>
    <property type="evidence" value="ECO:0007669"/>
    <property type="project" value="UniProtKB-ARBA"/>
</dbReference>
<gene>
    <name evidence="3" type="ORF">FP483_14895</name>
</gene>
<keyword evidence="3" id="KW-0614">Plasmid</keyword>
<feature type="transmembrane region" description="Helical" evidence="1">
    <location>
        <begin position="159"/>
        <end position="182"/>
    </location>
</feature>
<dbReference type="Pfam" id="PF02517">
    <property type="entry name" value="Rce1-like"/>
    <property type="match status" value="1"/>
</dbReference>
<evidence type="ECO:0000259" key="2">
    <source>
        <dbReference type="Pfam" id="PF02517"/>
    </source>
</evidence>
<keyword evidence="3" id="KW-0378">Hydrolase</keyword>
<name>A0A517KML8_STAAU</name>
<dbReference type="PANTHER" id="PTHR36435:SF1">
    <property type="entry name" value="CAAX AMINO TERMINAL PROTEASE FAMILY PROTEIN"/>
    <property type="match status" value="1"/>
</dbReference>
<dbReference type="GO" id="GO:0080120">
    <property type="term" value="P:CAAX-box protein maturation"/>
    <property type="evidence" value="ECO:0007669"/>
    <property type="project" value="UniProtKB-ARBA"/>
</dbReference>
<keyword evidence="1" id="KW-0812">Transmembrane</keyword>
<dbReference type="EMBL" id="CP042138">
    <property type="protein sequence ID" value="QDS64629.1"/>
    <property type="molecule type" value="Genomic_DNA"/>
</dbReference>
<dbReference type="InterPro" id="IPR003675">
    <property type="entry name" value="Rce1/LyrA-like_dom"/>
</dbReference>
<evidence type="ECO:0000313" key="3">
    <source>
        <dbReference type="EMBL" id="QDS64629.1"/>
    </source>
</evidence>
<feature type="transmembrane region" description="Helical" evidence="1">
    <location>
        <begin position="7"/>
        <end position="27"/>
    </location>
</feature>
<keyword evidence="1" id="KW-0472">Membrane</keyword>
<reference evidence="3" key="1">
    <citation type="submission" date="2019-07" db="EMBL/GenBank/DDBJ databases">
        <title>Comparative genomics of plasmid bearing Staphylococcus aureus strains isolated from various retail meats.</title>
        <authorList>
            <person name="Neyaz L."/>
            <person name="Karki A.B."/>
            <person name="Fakhr M.K."/>
        </authorList>
    </citation>
    <scope>NUCLEOTIDE SEQUENCE</scope>
    <source>
        <strain evidence="3">B6-55A</strain>
        <plasmid evidence="3">pSALNT106</plasmid>
    </source>
</reference>
<feature type="non-terminal residue" evidence="3">
    <location>
        <position position="227"/>
    </location>
</feature>
<sequence>MTNTKKSIFYFIIFSILLALMALIGSVLPFSDYTNNLIGQSIVTMSLLIYLVKDGKYNNLQINLKNIHIGFIIGIYILLMAVLNLLSGAETILTINYSFIIVISLILTNLMVALFEEVVCRGIIFNEFLKNNTPLKAGLLSSAIFALAHFLNITHNPDFLGVFTQVVYTFFLGMIFAAIYYYTKNLLTAILLHFILDLTSGFYELKPVKVASDSMTTTVNDMFVTIL</sequence>
<protein>
    <submittedName>
        <fullName evidence="3">CPBP family intramembrane metalloprotease</fullName>
    </submittedName>
</protein>
<accession>A0A517KML8</accession>
<keyword evidence="1" id="KW-1133">Transmembrane helix</keyword>
<dbReference type="RefSeq" id="WP_208716653.1">
    <property type="nucleotide sequence ID" value="NZ_CP042138.1"/>
</dbReference>
<proteinExistence type="predicted"/>
<dbReference type="PANTHER" id="PTHR36435">
    <property type="entry name" value="SLR1288 PROTEIN"/>
    <property type="match status" value="1"/>
</dbReference>
<organism evidence="3">
    <name type="scientific">Staphylococcus aureus</name>
    <dbReference type="NCBI Taxonomy" id="1280"/>
    <lineage>
        <taxon>Bacteria</taxon>
        <taxon>Bacillati</taxon>
        <taxon>Bacillota</taxon>
        <taxon>Bacilli</taxon>
        <taxon>Bacillales</taxon>
        <taxon>Staphylococcaceae</taxon>
        <taxon>Staphylococcus</taxon>
    </lineage>
</organism>
<feature type="transmembrane region" description="Helical" evidence="1">
    <location>
        <begin position="64"/>
        <end position="83"/>
    </location>
</feature>
<dbReference type="GO" id="GO:0006508">
    <property type="term" value="P:proteolysis"/>
    <property type="evidence" value="ECO:0007669"/>
    <property type="project" value="UniProtKB-KW"/>
</dbReference>
<dbReference type="GO" id="GO:0008237">
    <property type="term" value="F:metallopeptidase activity"/>
    <property type="evidence" value="ECO:0007669"/>
    <property type="project" value="UniProtKB-KW"/>
</dbReference>
<keyword evidence="3" id="KW-0645">Protease</keyword>
<feature type="transmembrane region" description="Helical" evidence="1">
    <location>
        <begin position="95"/>
        <end position="115"/>
    </location>
</feature>
<feature type="domain" description="CAAX prenyl protease 2/Lysostaphin resistance protein A-like" evidence="2">
    <location>
        <begin position="102"/>
        <end position="198"/>
    </location>
</feature>
<evidence type="ECO:0000256" key="1">
    <source>
        <dbReference type="SAM" id="Phobius"/>
    </source>
</evidence>
<dbReference type="AlphaFoldDB" id="A0A517KML8"/>
<geneLocation type="plasmid" evidence="3">
    <name>pSALNT106</name>
</geneLocation>